<evidence type="ECO:0000256" key="1">
    <source>
        <dbReference type="ARBA" id="ARBA00010838"/>
    </source>
</evidence>
<dbReference type="AlphaFoldDB" id="A0A9E7D0W7"/>
<dbReference type="SUPFAM" id="SSF51445">
    <property type="entry name" value="(Trans)glycosidases"/>
    <property type="match status" value="1"/>
</dbReference>
<reference evidence="5" key="1">
    <citation type="submission" date="2022-03" db="EMBL/GenBank/DDBJ databases">
        <title>Description of Abyssus ytuae gen. nov., sp. nov., a novel member of the family Flavobacteriaceae isolated from the sediment of Mariana Trench.</title>
        <authorList>
            <person name="Zhang J."/>
            <person name="Xu X."/>
        </authorList>
    </citation>
    <scope>NUCLEOTIDE SEQUENCE</scope>
    <source>
        <strain evidence="5">MT3330</strain>
    </source>
</reference>
<dbReference type="InterPro" id="IPR001360">
    <property type="entry name" value="Glyco_hydro_1"/>
</dbReference>
<dbReference type="PRINTS" id="PR00131">
    <property type="entry name" value="GLHYDRLASE1"/>
</dbReference>
<keyword evidence="3" id="KW-0326">Glycosidase</keyword>
<organism evidence="5 6">
    <name type="scientific">Abyssalbus ytuae</name>
    <dbReference type="NCBI Taxonomy" id="2926907"/>
    <lineage>
        <taxon>Bacteria</taxon>
        <taxon>Pseudomonadati</taxon>
        <taxon>Bacteroidota</taxon>
        <taxon>Flavobacteriia</taxon>
        <taxon>Flavobacteriales</taxon>
        <taxon>Flavobacteriaceae</taxon>
        <taxon>Abyssalbus</taxon>
    </lineage>
</organism>
<evidence type="ECO:0000256" key="4">
    <source>
        <dbReference type="RuleBase" id="RU003690"/>
    </source>
</evidence>
<dbReference type="PANTHER" id="PTHR10353">
    <property type="entry name" value="GLYCOSYL HYDROLASE"/>
    <property type="match status" value="1"/>
</dbReference>
<keyword evidence="6" id="KW-1185">Reference proteome</keyword>
<dbReference type="Pfam" id="PF00232">
    <property type="entry name" value="Glyco_hydro_1"/>
    <property type="match status" value="1"/>
</dbReference>
<accession>A0A9E7D0W7</accession>
<name>A0A9E7D0W7_9FLAO</name>
<dbReference type="PROSITE" id="PS00653">
    <property type="entry name" value="GLYCOSYL_HYDROL_F1_2"/>
    <property type="match status" value="1"/>
</dbReference>
<sequence>MNKANTFRWGVATSAFQIEGAYNKDGKGLSIWDNFTKKTTRIKDRSNAHTTIDFYNRYKEDINIAKNIGFEIFRFSVSWSRILPDGSGKINQKGIDFYNNVINYCLETGIEPWITTYHWDLPLELEKKGGWANREIVDWYRNYVIILRNNFADRVKNWILINEGIVFTGGGYLLGLHAPGKRSINKFVAGIHHVLLSQAEGLRVLKQFPGQNVGTAISCTKIDAYNNKKSNIKTAKRIDALMNRIFIEPHLGMGYPMDTLPLLKRINKYYRAGDEEKIIADFDFWGIQTYAREVVKRAWYIPYLGAVLVNPKKRKAIPSVMGWETYTEGVAYFIERFSKYNPKKTLWVTECGIALDDNENEKLRIDYYTTIINNLYKLKMKGINVKGILIWTLVDNFEWAEGYIPKFGIIGFEKETLKRIFKKSSLWFKDILSP</sequence>
<dbReference type="Proteomes" id="UP000831290">
    <property type="component" value="Chromosome"/>
</dbReference>
<evidence type="ECO:0000256" key="3">
    <source>
        <dbReference type="ARBA" id="ARBA00023295"/>
    </source>
</evidence>
<dbReference type="InterPro" id="IPR017853">
    <property type="entry name" value="GH"/>
</dbReference>
<dbReference type="InterPro" id="IPR033132">
    <property type="entry name" value="GH_1_N_CS"/>
</dbReference>
<evidence type="ECO:0000313" key="6">
    <source>
        <dbReference type="Proteomes" id="UP000831290"/>
    </source>
</evidence>
<gene>
    <name evidence="5" type="ORF">MQE35_11950</name>
</gene>
<dbReference type="GO" id="GO:0005829">
    <property type="term" value="C:cytosol"/>
    <property type="evidence" value="ECO:0007669"/>
    <property type="project" value="TreeGrafter"/>
</dbReference>
<comment type="similarity">
    <text evidence="1 4">Belongs to the glycosyl hydrolase 1 family.</text>
</comment>
<dbReference type="KEGG" id="fbm:MQE35_11950"/>
<dbReference type="PANTHER" id="PTHR10353:SF36">
    <property type="entry name" value="LP05116P"/>
    <property type="match status" value="1"/>
</dbReference>
<dbReference type="EMBL" id="CP094358">
    <property type="protein sequence ID" value="UOB16448.1"/>
    <property type="molecule type" value="Genomic_DNA"/>
</dbReference>
<dbReference type="GO" id="GO:0008422">
    <property type="term" value="F:beta-glucosidase activity"/>
    <property type="evidence" value="ECO:0007669"/>
    <property type="project" value="TreeGrafter"/>
</dbReference>
<dbReference type="Gene3D" id="3.20.20.80">
    <property type="entry name" value="Glycosidases"/>
    <property type="match status" value="1"/>
</dbReference>
<proteinExistence type="inferred from homology"/>
<protein>
    <submittedName>
        <fullName evidence="5">Family 1 glycosylhydrolase</fullName>
    </submittedName>
</protein>
<dbReference type="RefSeq" id="WP_255841633.1">
    <property type="nucleotide sequence ID" value="NZ_CP094358.1"/>
</dbReference>
<keyword evidence="2" id="KW-0378">Hydrolase</keyword>
<evidence type="ECO:0000256" key="2">
    <source>
        <dbReference type="ARBA" id="ARBA00022801"/>
    </source>
</evidence>
<dbReference type="GO" id="GO:0016052">
    <property type="term" value="P:carbohydrate catabolic process"/>
    <property type="evidence" value="ECO:0007669"/>
    <property type="project" value="TreeGrafter"/>
</dbReference>
<evidence type="ECO:0000313" key="5">
    <source>
        <dbReference type="EMBL" id="UOB16448.1"/>
    </source>
</evidence>